<evidence type="ECO:0000256" key="1">
    <source>
        <dbReference type="SAM" id="Phobius"/>
    </source>
</evidence>
<sequence>MRGRRPRRQRWRGSAWSDSAFGLLATIMLIALGLGLIIAAGICVAGTVR</sequence>
<dbReference type="STRING" id="37927.SA2016_3469"/>
<keyword evidence="1" id="KW-1133">Transmembrane helix</keyword>
<keyword evidence="3" id="KW-1185">Reference proteome</keyword>
<proteinExistence type="predicted"/>
<protein>
    <submittedName>
        <fullName evidence="2">Uncharacterized protein</fullName>
    </submittedName>
</protein>
<dbReference type="EMBL" id="CP014518">
    <property type="protein sequence ID" value="AMM34129.1"/>
    <property type="molecule type" value="Genomic_DNA"/>
</dbReference>
<dbReference type="RefSeq" id="WP_157089145.1">
    <property type="nucleotide sequence ID" value="NZ_BJMO01000038.1"/>
</dbReference>
<keyword evidence="1" id="KW-0472">Membrane</keyword>
<organism evidence="2 3">
    <name type="scientific">Sinomonas atrocyanea</name>
    <dbReference type="NCBI Taxonomy" id="37927"/>
    <lineage>
        <taxon>Bacteria</taxon>
        <taxon>Bacillati</taxon>
        <taxon>Actinomycetota</taxon>
        <taxon>Actinomycetes</taxon>
        <taxon>Micrococcales</taxon>
        <taxon>Micrococcaceae</taxon>
        <taxon>Sinomonas</taxon>
    </lineage>
</organism>
<feature type="transmembrane region" description="Helical" evidence="1">
    <location>
        <begin position="21"/>
        <end position="48"/>
    </location>
</feature>
<dbReference type="KEGG" id="satk:SA2016_3469"/>
<accession>A0A127A3Y0</accession>
<keyword evidence="1" id="KW-0812">Transmembrane</keyword>
<name>A0A127A3Y0_9MICC</name>
<dbReference type="Proteomes" id="UP000070134">
    <property type="component" value="Chromosome"/>
</dbReference>
<reference evidence="2 3" key="1">
    <citation type="submission" date="2016-02" db="EMBL/GenBank/DDBJ databases">
        <title>Complete genome of Sinomonas atrocyanea KCTC 3377.</title>
        <authorList>
            <person name="Kim K.M."/>
        </authorList>
    </citation>
    <scope>NUCLEOTIDE SEQUENCE [LARGE SCALE GENOMIC DNA]</scope>
    <source>
        <strain evidence="2 3">KCTC 3377</strain>
    </source>
</reference>
<gene>
    <name evidence="2" type="ORF">SA2016_3469</name>
</gene>
<evidence type="ECO:0000313" key="2">
    <source>
        <dbReference type="EMBL" id="AMM34129.1"/>
    </source>
</evidence>
<evidence type="ECO:0000313" key="3">
    <source>
        <dbReference type="Proteomes" id="UP000070134"/>
    </source>
</evidence>
<dbReference type="AlphaFoldDB" id="A0A127A3Y0"/>